<dbReference type="InterPro" id="IPR031157">
    <property type="entry name" value="G_TR_CS"/>
</dbReference>
<proteinExistence type="inferred from homology"/>
<dbReference type="PROSITE" id="PS51722">
    <property type="entry name" value="G_TR_2"/>
    <property type="match status" value="1"/>
</dbReference>
<comment type="similarity">
    <text evidence="6">Belongs to the TRAFAC class translation factor GTPase superfamily. Classic translation factor GTPase family. EF-Tu/EF-1A subfamily.</text>
</comment>
<dbReference type="SUPFAM" id="SSF50447">
    <property type="entry name" value="Translation proteins"/>
    <property type="match status" value="1"/>
</dbReference>
<dbReference type="InterPro" id="IPR005225">
    <property type="entry name" value="Small_GTP-bd"/>
</dbReference>
<comment type="function">
    <text evidence="6">GTP hydrolase that promotes the GTP-dependent binding of aminoacyl-tRNA to the A-site of ribosomes during protein biosynthesis.</text>
</comment>
<keyword evidence="3 6" id="KW-0648">Protein biosynthesis</keyword>
<dbReference type="Pfam" id="PF03143">
    <property type="entry name" value="GTP_EFTU_D3"/>
    <property type="match status" value="1"/>
</dbReference>
<evidence type="ECO:0000256" key="1">
    <source>
        <dbReference type="ARBA" id="ARBA00022741"/>
    </source>
</evidence>
<dbReference type="InterPro" id="IPR009001">
    <property type="entry name" value="Transl_elong_EF1A/Init_IF2_C"/>
</dbReference>
<gene>
    <name evidence="6 8" type="primary">tuf</name>
    <name evidence="8" type="ORF">GCM10007913_12550</name>
</gene>
<dbReference type="Gene3D" id="3.40.50.300">
    <property type="entry name" value="P-loop containing nucleotide triphosphate hydrolases"/>
    <property type="match status" value="1"/>
</dbReference>
<feature type="binding site" evidence="6">
    <location>
        <begin position="136"/>
        <end position="139"/>
    </location>
    <ligand>
        <name>GTP</name>
        <dbReference type="ChEBI" id="CHEBI:37565"/>
    </ligand>
</feature>
<keyword evidence="9" id="KW-1185">Reference proteome</keyword>
<dbReference type="GO" id="GO:0003746">
    <property type="term" value="F:translation elongation factor activity"/>
    <property type="evidence" value="ECO:0007669"/>
    <property type="project" value="UniProtKB-KW"/>
</dbReference>
<comment type="subcellular location">
    <subcellularLocation>
        <location evidence="6">Cytoplasm</location>
    </subcellularLocation>
</comment>
<dbReference type="InterPro" id="IPR004161">
    <property type="entry name" value="EFTu-like_2"/>
</dbReference>
<comment type="subunit">
    <text evidence="6">Monomer.</text>
</comment>
<keyword evidence="6" id="KW-0378">Hydrolase</keyword>
<keyword evidence="6" id="KW-0479">Metal-binding</keyword>
<dbReference type="PANTHER" id="PTHR43721">
    <property type="entry name" value="ELONGATION FACTOR TU-RELATED"/>
    <property type="match status" value="1"/>
</dbReference>
<reference evidence="8" key="1">
    <citation type="journal article" date="2014" name="Int. J. Syst. Evol. Microbiol.">
        <title>Complete genome of a new Firmicutes species belonging to the dominant human colonic microbiota ('Ruminococcus bicirculans') reveals two chromosomes and a selective capacity to utilize plant glucans.</title>
        <authorList>
            <consortium name="NISC Comparative Sequencing Program"/>
            <person name="Wegmann U."/>
            <person name="Louis P."/>
            <person name="Goesmann A."/>
            <person name="Henrissat B."/>
            <person name="Duncan S.H."/>
            <person name="Flint H.J."/>
        </authorList>
    </citation>
    <scope>NUCLEOTIDE SEQUENCE</scope>
    <source>
        <strain evidence="8">NBRC 103855</strain>
    </source>
</reference>
<dbReference type="InterPro" id="IPR004160">
    <property type="entry name" value="Transl_elong_EFTu/EF1A_C"/>
</dbReference>
<dbReference type="Proteomes" id="UP001161406">
    <property type="component" value="Unassembled WGS sequence"/>
</dbReference>
<keyword evidence="1 6" id="KW-0547">Nucleotide-binding</keyword>
<dbReference type="SUPFAM" id="SSF52540">
    <property type="entry name" value="P-loop containing nucleoside triphosphate hydrolases"/>
    <property type="match status" value="1"/>
</dbReference>
<dbReference type="EMBL" id="BSNG01000001">
    <property type="protein sequence ID" value="GLQ09323.1"/>
    <property type="molecule type" value="Genomic_DNA"/>
</dbReference>
<sequence>MAKEKFSRNKPHCNIGTIGHVDHGKTSLTAAITKVLAETGGATFKAYDQIDAAPEEKARGITINTAHVEYETENRHYAHVDCPGHADYVKNMITGAAQMDGAILVVSAADGPMPQTREHILLARQVGVPALVVFLNKCDMVDDPELLELVELEVRELLSSYEFPGDDIPIIKGSALAALEDSDKKLGHDAVLELMRNVDSYIPQPERPVDQPFLLPIEDVFSISGRGTVVTGRVERGIVKVGEEVEIVGIKATQKTTVTGVEMFRKLLDSGQAGDNIGALIRGIDRTQVERGQVLCKPGSVTPHTDFVAEAYILTKEEGGRHTPFFGNYRPQFYFRTTDVTGIVTLPEGTEMVMPGDNINMNVQLIVPIAMEEKLRFAIREGGRTVGAGVVAKILK</sequence>
<comment type="caution">
    <text evidence="8">The sequence shown here is derived from an EMBL/GenBank/DDBJ whole genome shotgun (WGS) entry which is preliminary data.</text>
</comment>
<evidence type="ECO:0000256" key="5">
    <source>
        <dbReference type="ARBA" id="ARBA00029554"/>
    </source>
</evidence>
<dbReference type="NCBIfam" id="NF009372">
    <property type="entry name" value="PRK12735.1"/>
    <property type="match status" value="1"/>
</dbReference>
<dbReference type="NCBIfam" id="NF000766">
    <property type="entry name" value="PRK00049.1"/>
    <property type="match status" value="1"/>
</dbReference>
<dbReference type="Pfam" id="PF00009">
    <property type="entry name" value="GTP_EFTU"/>
    <property type="match status" value="1"/>
</dbReference>
<dbReference type="InterPro" id="IPR050055">
    <property type="entry name" value="EF-Tu_GTPase"/>
</dbReference>
<keyword evidence="6" id="KW-0460">Magnesium</keyword>
<dbReference type="Pfam" id="PF03144">
    <property type="entry name" value="GTP_EFTU_D2"/>
    <property type="match status" value="1"/>
</dbReference>
<feature type="binding site" evidence="6">
    <location>
        <position position="26"/>
    </location>
    <ligand>
        <name>Mg(2+)</name>
        <dbReference type="ChEBI" id="CHEBI:18420"/>
    </ligand>
</feature>
<dbReference type="InterPro" id="IPR004541">
    <property type="entry name" value="Transl_elong_EFTu/EF1A_bac/org"/>
</dbReference>
<dbReference type="RefSeq" id="WP_284388980.1">
    <property type="nucleotide sequence ID" value="NZ_BSNG01000001.1"/>
</dbReference>
<dbReference type="SUPFAM" id="SSF50465">
    <property type="entry name" value="EF-Tu/eEF-1alpha/eIF2-gamma C-terminal domain"/>
    <property type="match status" value="1"/>
</dbReference>
<dbReference type="NCBIfam" id="TIGR00485">
    <property type="entry name" value="EF-Tu"/>
    <property type="match status" value="1"/>
</dbReference>
<dbReference type="CDD" id="cd03707">
    <property type="entry name" value="EFTU_III"/>
    <property type="match status" value="1"/>
</dbReference>
<dbReference type="PRINTS" id="PR00315">
    <property type="entry name" value="ELONGATNFCT"/>
</dbReference>
<dbReference type="InterPro" id="IPR033720">
    <property type="entry name" value="EFTU_2"/>
</dbReference>
<dbReference type="InterPro" id="IPR009000">
    <property type="entry name" value="Transl_B-barrel_sf"/>
</dbReference>
<dbReference type="EC" id="3.6.5.3" evidence="6"/>
<dbReference type="NCBIfam" id="TIGR00231">
    <property type="entry name" value="small_GTP"/>
    <property type="match status" value="1"/>
</dbReference>
<feature type="binding site" evidence="6">
    <location>
        <begin position="19"/>
        <end position="26"/>
    </location>
    <ligand>
        <name>GTP</name>
        <dbReference type="ChEBI" id="CHEBI:37565"/>
    </ligand>
</feature>
<evidence type="ECO:0000313" key="9">
    <source>
        <dbReference type="Proteomes" id="UP001161406"/>
    </source>
</evidence>
<dbReference type="CDD" id="cd01884">
    <property type="entry name" value="EF_Tu"/>
    <property type="match status" value="1"/>
</dbReference>
<dbReference type="CDD" id="cd03697">
    <property type="entry name" value="EFTU_II"/>
    <property type="match status" value="1"/>
</dbReference>
<evidence type="ECO:0000256" key="6">
    <source>
        <dbReference type="HAMAP-Rule" id="MF_00118"/>
    </source>
</evidence>
<keyword evidence="2 6" id="KW-0251">Elongation factor</keyword>
<dbReference type="PANTHER" id="PTHR43721:SF22">
    <property type="entry name" value="ELONGATION FACTOR TU, MITOCHONDRIAL"/>
    <property type="match status" value="1"/>
</dbReference>
<accession>A0ABQ5UBH8</accession>
<dbReference type="Gene3D" id="2.40.30.10">
    <property type="entry name" value="Translation factors"/>
    <property type="match status" value="2"/>
</dbReference>
<dbReference type="InterPro" id="IPR027417">
    <property type="entry name" value="P-loop_NTPase"/>
</dbReference>
<evidence type="ECO:0000256" key="2">
    <source>
        <dbReference type="ARBA" id="ARBA00022768"/>
    </source>
</evidence>
<dbReference type="NCBIfam" id="NF009373">
    <property type="entry name" value="PRK12736.1"/>
    <property type="match status" value="1"/>
</dbReference>
<feature type="domain" description="Tr-type G" evidence="7">
    <location>
        <begin position="10"/>
        <end position="206"/>
    </location>
</feature>
<dbReference type="InterPro" id="IPR000795">
    <property type="entry name" value="T_Tr_GTP-bd_dom"/>
</dbReference>
<evidence type="ECO:0000256" key="3">
    <source>
        <dbReference type="ARBA" id="ARBA00022917"/>
    </source>
</evidence>
<keyword evidence="6" id="KW-0963">Cytoplasm</keyword>
<feature type="binding site" evidence="6">
    <location>
        <begin position="81"/>
        <end position="85"/>
    </location>
    <ligand>
        <name>GTP</name>
        <dbReference type="ChEBI" id="CHEBI:37565"/>
    </ligand>
</feature>
<reference evidence="8" key="2">
    <citation type="submission" date="2023-01" db="EMBL/GenBank/DDBJ databases">
        <title>Draft genome sequence of Devosia yakushimensis strain NBRC 103855.</title>
        <authorList>
            <person name="Sun Q."/>
            <person name="Mori K."/>
        </authorList>
    </citation>
    <scope>NUCLEOTIDE SEQUENCE</scope>
    <source>
        <strain evidence="8">NBRC 103855</strain>
    </source>
</reference>
<dbReference type="HAMAP" id="MF_00118_B">
    <property type="entry name" value="EF_Tu_B"/>
    <property type="match status" value="1"/>
</dbReference>
<dbReference type="InterPro" id="IPR041709">
    <property type="entry name" value="EF-Tu_GTP-bd"/>
</dbReference>
<keyword evidence="4 6" id="KW-0342">GTP-binding</keyword>
<evidence type="ECO:0000256" key="4">
    <source>
        <dbReference type="ARBA" id="ARBA00023134"/>
    </source>
</evidence>
<evidence type="ECO:0000259" key="7">
    <source>
        <dbReference type="PROSITE" id="PS51722"/>
    </source>
</evidence>
<dbReference type="PROSITE" id="PS00301">
    <property type="entry name" value="G_TR_1"/>
    <property type="match status" value="1"/>
</dbReference>
<evidence type="ECO:0000313" key="8">
    <source>
        <dbReference type="EMBL" id="GLQ09323.1"/>
    </source>
</evidence>
<protein>
    <recommendedName>
        <fullName evidence="5 6">Elongation factor Tu</fullName>
        <shortName evidence="6">EF-Tu</shortName>
        <ecNumber evidence="6">3.6.5.3</ecNumber>
    </recommendedName>
</protein>
<name>A0ABQ5UBH8_9HYPH</name>
<organism evidence="8 9">
    <name type="scientific">Devosia yakushimensis</name>
    <dbReference type="NCBI Taxonomy" id="470028"/>
    <lineage>
        <taxon>Bacteria</taxon>
        <taxon>Pseudomonadati</taxon>
        <taxon>Pseudomonadota</taxon>
        <taxon>Alphaproteobacteria</taxon>
        <taxon>Hyphomicrobiales</taxon>
        <taxon>Devosiaceae</taxon>
        <taxon>Devosia</taxon>
    </lineage>
</organism>
<comment type="catalytic activity">
    <reaction evidence="6">
        <text>GTP + H2O = GDP + phosphate + H(+)</text>
        <dbReference type="Rhea" id="RHEA:19669"/>
        <dbReference type="ChEBI" id="CHEBI:15377"/>
        <dbReference type="ChEBI" id="CHEBI:15378"/>
        <dbReference type="ChEBI" id="CHEBI:37565"/>
        <dbReference type="ChEBI" id="CHEBI:43474"/>
        <dbReference type="ChEBI" id="CHEBI:58189"/>
        <dbReference type="EC" id="3.6.5.3"/>
    </reaction>
</comment>